<proteinExistence type="predicted"/>
<dbReference type="AlphaFoldDB" id="A0A521E3M7"/>
<sequence>MAEPSPNRGTGPPRAGPQMEAREQVVVGLLLSVAGSLLGTWVGKSVYGSPELNLLAAILGALVPAMLPQVLPKGRSRPLIVVVVVVVAVLVTYTTVTTANFAESSAATFPIPPGVSAPDAGAPGIEVTPDPVVCAGVGSCGLVIIRSTGSEALRVDAIEFADPGEERFSFDDRCADQTLVPAAECSFEVMLTAADPEGAGVAELLINQNLPGGPTSVTLRGEVPAGPGIVVTPNPVVCAGLGSCGSVTIRSTGFEALRVDAIEFADPGEERFSFDDRCANQTLAPAATSAPAAECSFEVTYERAGPQGSAETELLINQNLPGGPTSVTLRGEVPAGPGIVVTPNPVVCAGLGSCGSVTIRSTGFEALRVDAIEFADPGEERFSFDDRCANQTLAPAATSAPAAECSFEVTYERAGPQGSAETELLINQNLPGGPTRVVLRGSA</sequence>
<organism evidence="2 3">
    <name type="scientific">Geodermatophilus aquaeductus</name>
    <dbReference type="NCBI Taxonomy" id="1564161"/>
    <lineage>
        <taxon>Bacteria</taxon>
        <taxon>Bacillati</taxon>
        <taxon>Actinomycetota</taxon>
        <taxon>Actinomycetes</taxon>
        <taxon>Geodermatophilales</taxon>
        <taxon>Geodermatophilaceae</taxon>
        <taxon>Geodermatophilus</taxon>
    </lineage>
</organism>
<evidence type="ECO:0008006" key="4">
    <source>
        <dbReference type="Google" id="ProtNLM"/>
    </source>
</evidence>
<feature type="transmembrane region" description="Helical" evidence="1">
    <location>
        <begin position="24"/>
        <end position="42"/>
    </location>
</feature>
<evidence type="ECO:0000313" key="2">
    <source>
        <dbReference type="EMBL" id="SMO78547.1"/>
    </source>
</evidence>
<keyword evidence="3" id="KW-1185">Reference proteome</keyword>
<feature type="transmembrane region" description="Helical" evidence="1">
    <location>
        <begin position="78"/>
        <end position="96"/>
    </location>
</feature>
<dbReference type="EMBL" id="FXTJ01000004">
    <property type="protein sequence ID" value="SMO78547.1"/>
    <property type="molecule type" value="Genomic_DNA"/>
</dbReference>
<accession>A0A521E3M7</accession>
<keyword evidence="1" id="KW-0812">Transmembrane</keyword>
<reference evidence="2 3" key="1">
    <citation type="submission" date="2017-05" db="EMBL/GenBank/DDBJ databases">
        <authorList>
            <person name="Varghese N."/>
            <person name="Submissions S."/>
        </authorList>
    </citation>
    <scope>NUCLEOTIDE SEQUENCE [LARGE SCALE GENOMIC DNA]</scope>
    <source>
        <strain evidence="2 3">DSM 46834</strain>
    </source>
</reference>
<evidence type="ECO:0000313" key="3">
    <source>
        <dbReference type="Proteomes" id="UP000317484"/>
    </source>
</evidence>
<dbReference type="Proteomes" id="UP000317484">
    <property type="component" value="Unassembled WGS sequence"/>
</dbReference>
<name>A0A521E3M7_9ACTN</name>
<gene>
    <name evidence="2" type="ORF">SAMN06273567_104206</name>
</gene>
<keyword evidence="1" id="KW-0472">Membrane</keyword>
<feature type="transmembrane region" description="Helical" evidence="1">
    <location>
        <begin position="54"/>
        <end position="71"/>
    </location>
</feature>
<protein>
    <recommendedName>
        <fullName evidence="4">Choice-of-anchor D domain-containing protein</fullName>
    </recommendedName>
</protein>
<keyword evidence="1" id="KW-1133">Transmembrane helix</keyword>
<evidence type="ECO:0000256" key="1">
    <source>
        <dbReference type="SAM" id="Phobius"/>
    </source>
</evidence>